<keyword evidence="4" id="KW-1185">Reference proteome</keyword>
<feature type="compositionally biased region" description="Acidic residues" evidence="2">
    <location>
        <begin position="655"/>
        <end position="665"/>
    </location>
</feature>
<evidence type="ECO:0000313" key="4">
    <source>
        <dbReference type="Proteomes" id="UP000307173"/>
    </source>
</evidence>
<dbReference type="OrthoDB" id="3995760at2759"/>
<evidence type="ECO:0000256" key="1">
    <source>
        <dbReference type="SAM" id="Coils"/>
    </source>
</evidence>
<proteinExistence type="predicted"/>
<evidence type="ECO:0000256" key="2">
    <source>
        <dbReference type="SAM" id="MobiDB-lite"/>
    </source>
</evidence>
<comment type="caution">
    <text evidence="3">The sequence shown here is derived from an EMBL/GenBank/DDBJ whole genome shotgun (WGS) entry which is preliminary data.</text>
</comment>
<evidence type="ECO:0000313" key="3">
    <source>
        <dbReference type="EMBL" id="TID15067.1"/>
    </source>
</evidence>
<dbReference type="STRING" id="52247.A0A4T0WW35"/>
<keyword evidence="1" id="KW-0175">Coiled coil</keyword>
<feature type="compositionally biased region" description="Low complexity" evidence="2">
    <location>
        <begin position="42"/>
        <end position="52"/>
    </location>
</feature>
<feature type="compositionally biased region" description="Polar residues" evidence="2">
    <location>
        <begin position="764"/>
        <end position="779"/>
    </location>
</feature>
<feature type="region of interest" description="Disordered" evidence="2">
    <location>
        <begin position="763"/>
        <end position="789"/>
    </location>
</feature>
<protein>
    <submittedName>
        <fullName evidence="3">Uncharacterized protein</fullName>
    </submittedName>
</protein>
<reference evidence="3 4" key="1">
    <citation type="journal article" date="2019" name="Front. Genet.">
        <title>Whole-Genome Sequencing of the Opportunistic Yeast Pathogen Candida inconspicua Uncovers Its Hybrid Origin.</title>
        <authorList>
            <person name="Mixao V."/>
            <person name="Hansen A.P."/>
            <person name="Saus E."/>
            <person name="Boekhout T."/>
            <person name="Lass-Florl C."/>
            <person name="Gabaldon T."/>
        </authorList>
    </citation>
    <scope>NUCLEOTIDE SEQUENCE [LARGE SCALE GENOMIC DNA]</scope>
    <source>
        <strain evidence="3 4">CBS 180</strain>
    </source>
</reference>
<dbReference type="EMBL" id="SELW01000657">
    <property type="protein sequence ID" value="TID15067.1"/>
    <property type="molecule type" value="Genomic_DNA"/>
</dbReference>
<organism evidence="3 4">
    <name type="scientific">Pichia inconspicua</name>
    <dbReference type="NCBI Taxonomy" id="52247"/>
    <lineage>
        <taxon>Eukaryota</taxon>
        <taxon>Fungi</taxon>
        <taxon>Dikarya</taxon>
        <taxon>Ascomycota</taxon>
        <taxon>Saccharomycotina</taxon>
        <taxon>Pichiomycetes</taxon>
        <taxon>Pichiales</taxon>
        <taxon>Pichiaceae</taxon>
        <taxon>Pichia</taxon>
    </lineage>
</organism>
<feature type="compositionally biased region" description="Acidic residues" evidence="2">
    <location>
        <begin position="673"/>
        <end position="683"/>
    </location>
</feature>
<name>A0A4T0WW35_9ASCO</name>
<sequence length="839" mass="96080">MQQQGGVLAPLNLDSPKLNIGLKLHDNYKNKNMNEEPPLLATQSTKSSTTYSNKSFRLSPIKDYLFESLSPLRTQHAPIFNILEADTNIIEEEKDGDDSLLLRKLEAEDLCNINKDLIEEIENLQKELDEKDRVIHMKSIKLDELIHVNNNLLDELKQEREVSESDFNSWLLLKSELEFEIHALRKAFSATKDIPQDSKSIELENFSKFQSMQVEINKLKKRVNVLMKENELESQSKMMIIDELEMMKGRYIEIETKYKILKQDYDDLVKELLTIKKCENEYASYDDFSPVVTPTLKNSSGEGSFDSINSLNMKKKRISSNNIYEENNSRIGSLRNSSLNRAIREVELKAQRQKYQHEIMMYEFENKSLKLQNEKLLSFIGFSLQVKSKDFNALATKISTSNFDYSDSRNIKTAKRNLKSVIKSVSAMPIRSTVGGDSTSISDMKQSSTNETIDDFMNNSMINSTNNSMEYSTDYEQGEMLPLELGASDSFEEFGDDELDDNEFEGEVEENLLNFDDTSGIFNEPKSAFSGRKNFSSTSSLDVVYKMDKLFQAPNSATMDNGHQFPPLTPRNHVKRLTPSTFNLRDTNGNVHIDTNVIENKEFIDDSRVKSDEFKLDFNNANMILTNEHEDSKVRFRSSSMKNLSSMSSLSQIREEDDDDDDDDIKYDGGDSSFEDEDDADADETINISNAEIDMFKIGMPRRLKCPKHSTFMCFTCSGPLIDPQVLQYQISPIYSLMRRFTSRNNSESSIEQLKWMSKMITGDNKSINSNDGKRSTSPNKKRGRRNDTRELLRHQLYTRCSGEVTADSNVDNASISTLGVTMLDMSCEDFKHHSENID</sequence>
<accession>A0A4T0WW35</accession>
<feature type="region of interest" description="Disordered" evidence="2">
    <location>
        <begin position="31"/>
        <end position="52"/>
    </location>
</feature>
<dbReference type="Proteomes" id="UP000307173">
    <property type="component" value="Unassembled WGS sequence"/>
</dbReference>
<gene>
    <name evidence="3" type="ORF">CANINC_004739</name>
</gene>
<feature type="region of interest" description="Disordered" evidence="2">
    <location>
        <begin position="645"/>
        <end position="683"/>
    </location>
</feature>
<feature type="coiled-coil region" evidence="1">
    <location>
        <begin position="209"/>
        <end position="271"/>
    </location>
</feature>
<dbReference type="AlphaFoldDB" id="A0A4T0WW35"/>
<feature type="coiled-coil region" evidence="1">
    <location>
        <begin position="107"/>
        <end position="162"/>
    </location>
</feature>